<dbReference type="Pfam" id="PF00034">
    <property type="entry name" value="Cytochrom_C"/>
    <property type="match status" value="1"/>
</dbReference>
<keyword evidence="2 4" id="KW-0479">Metal-binding</keyword>
<organism evidence="8 9">
    <name type="scientific">Aliarcobacter skirrowii</name>
    <dbReference type="NCBI Taxonomy" id="28200"/>
    <lineage>
        <taxon>Bacteria</taxon>
        <taxon>Pseudomonadati</taxon>
        <taxon>Campylobacterota</taxon>
        <taxon>Epsilonproteobacteria</taxon>
        <taxon>Campylobacterales</taxon>
        <taxon>Arcobacteraceae</taxon>
        <taxon>Aliarcobacter</taxon>
    </lineage>
</organism>
<evidence type="ECO:0000256" key="5">
    <source>
        <dbReference type="SAM" id="Coils"/>
    </source>
</evidence>
<protein>
    <recommendedName>
        <fullName evidence="7">Cytochrome c domain-containing protein</fullName>
    </recommendedName>
</protein>
<sequence>MKKRVLLAISLLATVASANTTMCFKENHKSLSTIETVALDGGECAGKHSVNDMKKMGYIVSDIKINGNNYIYIFKKEQQNSNSNQNIAQMDLDAISASVLAKQKEKEELKKEQEAKVRVEDAKTIYISKCQNCHGEKGESYIGGSRLNKLSEDDMLAGYKEYVHGVGNKSSSVYSSFHINNLNDKTVKDIKKYLDSIN</sequence>
<name>A0A2U2C2Y5_9BACT</name>
<gene>
    <name evidence="8" type="ORF">DF188_01610</name>
</gene>
<feature type="signal peptide" evidence="6">
    <location>
        <begin position="1"/>
        <end position="18"/>
    </location>
</feature>
<dbReference type="AlphaFoldDB" id="A0A2U2C2Y5"/>
<accession>A0A2U2C2Y5</accession>
<comment type="caution">
    <text evidence="8">The sequence shown here is derived from an EMBL/GenBank/DDBJ whole genome shotgun (WGS) entry which is preliminary data.</text>
</comment>
<evidence type="ECO:0000256" key="6">
    <source>
        <dbReference type="SAM" id="SignalP"/>
    </source>
</evidence>
<keyword evidence="5" id="KW-0175">Coiled coil</keyword>
<evidence type="ECO:0000313" key="8">
    <source>
        <dbReference type="EMBL" id="PWE23402.1"/>
    </source>
</evidence>
<keyword evidence="1 4" id="KW-0349">Heme</keyword>
<dbReference type="GO" id="GO:0020037">
    <property type="term" value="F:heme binding"/>
    <property type="evidence" value="ECO:0007669"/>
    <property type="project" value="InterPro"/>
</dbReference>
<reference evidence="8 9" key="1">
    <citation type="submission" date="2018-05" db="EMBL/GenBank/DDBJ databases">
        <title>Antimicrobial susceptibility testing and genomic analysis of Arcobacter skirrowii strains and one Arcobacter butzleri isolated from German poultry farms.</title>
        <authorList>
            <person name="Haenel I."/>
            <person name="Hotzel H."/>
            <person name="Tomaso H."/>
            <person name="Busch A."/>
        </authorList>
    </citation>
    <scope>NUCLEOTIDE SEQUENCE [LARGE SCALE GENOMIC DNA]</scope>
    <source>
        <strain evidence="9">v</strain>
    </source>
</reference>
<evidence type="ECO:0000256" key="3">
    <source>
        <dbReference type="ARBA" id="ARBA00023004"/>
    </source>
</evidence>
<dbReference type="SUPFAM" id="SSF46626">
    <property type="entry name" value="Cytochrome c"/>
    <property type="match status" value="1"/>
</dbReference>
<evidence type="ECO:0000259" key="7">
    <source>
        <dbReference type="PROSITE" id="PS51007"/>
    </source>
</evidence>
<dbReference type="GO" id="GO:0009055">
    <property type="term" value="F:electron transfer activity"/>
    <property type="evidence" value="ECO:0007669"/>
    <property type="project" value="InterPro"/>
</dbReference>
<dbReference type="RefSeq" id="WP_109158144.1">
    <property type="nucleotide sequence ID" value="NZ_JAUQUJ010000008.1"/>
</dbReference>
<dbReference type="STRING" id="28200.GCA_001572935_00807"/>
<evidence type="ECO:0000313" key="9">
    <source>
        <dbReference type="Proteomes" id="UP000245014"/>
    </source>
</evidence>
<dbReference type="InterPro" id="IPR036909">
    <property type="entry name" value="Cyt_c-like_dom_sf"/>
</dbReference>
<dbReference type="PROSITE" id="PS51007">
    <property type="entry name" value="CYTC"/>
    <property type="match status" value="1"/>
</dbReference>
<evidence type="ECO:0000256" key="1">
    <source>
        <dbReference type="ARBA" id="ARBA00022617"/>
    </source>
</evidence>
<evidence type="ECO:0000256" key="2">
    <source>
        <dbReference type="ARBA" id="ARBA00022723"/>
    </source>
</evidence>
<feature type="domain" description="Cytochrome c" evidence="7">
    <location>
        <begin position="117"/>
        <end position="198"/>
    </location>
</feature>
<dbReference type="InterPro" id="IPR009056">
    <property type="entry name" value="Cyt_c-like_dom"/>
</dbReference>
<evidence type="ECO:0000256" key="4">
    <source>
        <dbReference type="PROSITE-ProRule" id="PRU00433"/>
    </source>
</evidence>
<dbReference type="Proteomes" id="UP000245014">
    <property type="component" value="Unassembled WGS sequence"/>
</dbReference>
<keyword evidence="3 4" id="KW-0408">Iron</keyword>
<keyword evidence="6" id="KW-0732">Signal</keyword>
<dbReference type="Gene3D" id="1.10.760.10">
    <property type="entry name" value="Cytochrome c-like domain"/>
    <property type="match status" value="1"/>
</dbReference>
<dbReference type="GO" id="GO:0046872">
    <property type="term" value="F:metal ion binding"/>
    <property type="evidence" value="ECO:0007669"/>
    <property type="project" value="UniProtKB-KW"/>
</dbReference>
<feature type="chain" id="PRO_5015726203" description="Cytochrome c domain-containing protein" evidence="6">
    <location>
        <begin position="19"/>
        <end position="198"/>
    </location>
</feature>
<proteinExistence type="predicted"/>
<dbReference type="EMBL" id="QEYI01000001">
    <property type="protein sequence ID" value="PWE23402.1"/>
    <property type="molecule type" value="Genomic_DNA"/>
</dbReference>
<feature type="coiled-coil region" evidence="5">
    <location>
        <begin position="92"/>
        <end position="122"/>
    </location>
</feature>